<feature type="region of interest" description="Disordered" evidence="9">
    <location>
        <begin position="570"/>
        <end position="664"/>
    </location>
</feature>
<evidence type="ECO:0000256" key="9">
    <source>
        <dbReference type="SAM" id="MobiDB-lite"/>
    </source>
</evidence>
<dbReference type="GeneID" id="100909271"/>
<feature type="compositionally biased region" description="Basic and acidic residues" evidence="9">
    <location>
        <begin position="581"/>
        <end position="594"/>
    </location>
</feature>
<dbReference type="GO" id="GO:0005788">
    <property type="term" value="C:endoplasmic reticulum lumen"/>
    <property type="evidence" value="ECO:0007669"/>
    <property type="project" value="UniProtKB-SubCell"/>
</dbReference>
<dbReference type="InterPro" id="IPR029048">
    <property type="entry name" value="HSP70_C_sf"/>
</dbReference>
<evidence type="ECO:0000256" key="6">
    <source>
        <dbReference type="ARBA" id="ARBA00022840"/>
    </source>
</evidence>
<feature type="compositionally biased region" description="Basic and acidic residues" evidence="9">
    <location>
        <begin position="621"/>
        <end position="664"/>
    </location>
</feature>
<protein>
    <recommendedName>
        <fullName evidence="8">Hypoxia up-regulated protein 1</fullName>
    </recommendedName>
</protein>
<dbReference type="CDD" id="cd10230">
    <property type="entry name" value="ASKHA_NBD_HSP70_HYOU1"/>
    <property type="match status" value="1"/>
</dbReference>
<keyword evidence="3 10" id="KW-0732">Signal</keyword>
<dbReference type="Gene3D" id="1.20.1270.10">
    <property type="match status" value="1"/>
</dbReference>
<keyword evidence="7" id="KW-0143">Chaperone</keyword>
<dbReference type="RefSeq" id="XP_003744014.1">
    <property type="nucleotide sequence ID" value="XM_003743966.2"/>
</dbReference>
<keyword evidence="6" id="KW-0067">ATP-binding</keyword>
<dbReference type="SUPFAM" id="SSF53067">
    <property type="entry name" value="Actin-like ATPase domain"/>
    <property type="match status" value="2"/>
</dbReference>
<dbReference type="Gene3D" id="3.30.30.30">
    <property type="match status" value="1"/>
</dbReference>
<reference evidence="12" key="1">
    <citation type="submission" date="2025-08" db="UniProtKB">
        <authorList>
            <consortium name="RefSeq"/>
        </authorList>
    </citation>
    <scope>IDENTIFICATION</scope>
</reference>
<feature type="signal peptide" evidence="10">
    <location>
        <begin position="1"/>
        <end position="22"/>
    </location>
</feature>
<dbReference type="SUPFAM" id="SSF100934">
    <property type="entry name" value="Heat shock protein 70kD (HSP70), C-terminal subdomain"/>
    <property type="match status" value="1"/>
</dbReference>
<evidence type="ECO:0000256" key="8">
    <source>
        <dbReference type="ARBA" id="ARBA00040503"/>
    </source>
</evidence>
<feature type="compositionally biased region" description="Basic and acidic residues" evidence="9">
    <location>
        <begin position="941"/>
        <end position="952"/>
    </location>
</feature>
<dbReference type="FunFam" id="3.90.640.10:FF:000004">
    <property type="entry name" value="Heat shock 70 kDa protein 4"/>
    <property type="match status" value="1"/>
</dbReference>
<feature type="compositionally biased region" description="Basic and acidic residues" evidence="9">
    <location>
        <begin position="884"/>
        <end position="912"/>
    </location>
</feature>
<feature type="compositionally biased region" description="Polar residues" evidence="9">
    <location>
        <begin position="914"/>
        <end position="923"/>
    </location>
</feature>
<dbReference type="KEGG" id="goe:100909271"/>
<dbReference type="InterPro" id="IPR043129">
    <property type="entry name" value="ATPase_NBD"/>
</dbReference>
<keyword evidence="4" id="KW-0547">Nucleotide-binding</keyword>
<keyword evidence="5" id="KW-0256">Endoplasmic reticulum</keyword>
<dbReference type="PRINTS" id="PR00301">
    <property type="entry name" value="HEATSHOCK70"/>
</dbReference>
<comment type="similarity">
    <text evidence="2">Belongs to the heat shock protein 70 family.</text>
</comment>
<dbReference type="Gene3D" id="3.30.420.40">
    <property type="match status" value="2"/>
</dbReference>
<feature type="chain" id="PRO_5042488790" description="Hypoxia up-regulated protein 1" evidence="10">
    <location>
        <begin position="23"/>
        <end position="952"/>
    </location>
</feature>
<dbReference type="Pfam" id="PF00012">
    <property type="entry name" value="HSP70"/>
    <property type="match status" value="1"/>
</dbReference>
<evidence type="ECO:0000256" key="1">
    <source>
        <dbReference type="ARBA" id="ARBA00004319"/>
    </source>
</evidence>
<gene>
    <name evidence="12" type="primary">LOC100909271</name>
</gene>
<feature type="compositionally biased region" description="Polar residues" evidence="9">
    <location>
        <begin position="596"/>
        <end position="605"/>
    </location>
</feature>
<comment type="subcellular location">
    <subcellularLocation>
        <location evidence="1">Endoplasmic reticulum lumen</location>
    </subcellularLocation>
</comment>
<dbReference type="GO" id="GO:0030968">
    <property type="term" value="P:endoplasmic reticulum unfolded protein response"/>
    <property type="evidence" value="ECO:0007669"/>
    <property type="project" value="TreeGrafter"/>
</dbReference>
<feature type="region of interest" description="Disordered" evidence="9">
    <location>
        <begin position="876"/>
        <end position="952"/>
    </location>
</feature>
<organism evidence="11 12">
    <name type="scientific">Galendromus occidentalis</name>
    <name type="common">western predatory mite</name>
    <dbReference type="NCBI Taxonomy" id="34638"/>
    <lineage>
        <taxon>Eukaryota</taxon>
        <taxon>Metazoa</taxon>
        <taxon>Ecdysozoa</taxon>
        <taxon>Arthropoda</taxon>
        <taxon>Chelicerata</taxon>
        <taxon>Arachnida</taxon>
        <taxon>Acari</taxon>
        <taxon>Parasitiformes</taxon>
        <taxon>Mesostigmata</taxon>
        <taxon>Gamasina</taxon>
        <taxon>Phytoseioidea</taxon>
        <taxon>Phytoseiidae</taxon>
        <taxon>Typhlodrominae</taxon>
        <taxon>Galendromus</taxon>
    </lineage>
</organism>
<accession>A0AAJ6VY67</accession>
<keyword evidence="11" id="KW-1185">Reference proteome</keyword>
<evidence type="ECO:0000256" key="5">
    <source>
        <dbReference type="ARBA" id="ARBA00022824"/>
    </source>
</evidence>
<dbReference type="PANTHER" id="PTHR45639:SF3">
    <property type="entry name" value="HYPOXIA UP-REGULATED PROTEIN 1"/>
    <property type="match status" value="1"/>
</dbReference>
<dbReference type="Gene3D" id="3.90.640.10">
    <property type="entry name" value="Actin, Chain A, domain 4"/>
    <property type="match status" value="1"/>
</dbReference>
<proteinExistence type="inferred from homology"/>
<dbReference type="PANTHER" id="PTHR45639">
    <property type="entry name" value="HSC70CB, ISOFORM G-RELATED"/>
    <property type="match status" value="1"/>
</dbReference>
<dbReference type="CTD" id="31215"/>
<evidence type="ECO:0000256" key="10">
    <source>
        <dbReference type="SAM" id="SignalP"/>
    </source>
</evidence>
<dbReference type="FunFam" id="3.30.30.30:FF:000004">
    <property type="entry name" value="hypoxia up-regulated protein 1"/>
    <property type="match status" value="1"/>
</dbReference>
<dbReference type="InterPro" id="IPR029047">
    <property type="entry name" value="HSP70_peptide-bd_sf"/>
</dbReference>
<evidence type="ECO:0000256" key="3">
    <source>
        <dbReference type="ARBA" id="ARBA00022729"/>
    </source>
</evidence>
<dbReference type="InterPro" id="IPR018181">
    <property type="entry name" value="Heat_shock_70_CS"/>
</dbReference>
<dbReference type="Proteomes" id="UP000694867">
    <property type="component" value="Unplaced"/>
</dbReference>
<dbReference type="InterPro" id="IPR013126">
    <property type="entry name" value="Hsp_70_fam"/>
</dbReference>
<dbReference type="Gene3D" id="2.60.34.10">
    <property type="entry name" value="Substrate Binding Domain Of DNAk, Chain A, domain 1"/>
    <property type="match status" value="1"/>
</dbReference>
<evidence type="ECO:0000313" key="12">
    <source>
        <dbReference type="RefSeq" id="XP_003744014.1"/>
    </source>
</evidence>
<dbReference type="AlphaFoldDB" id="A0AAJ6VY67"/>
<name>A0AAJ6VY67_9ACAR</name>
<evidence type="ECO:0000256" key="7">
    <source>
        <dbReference type="ARBA" id="ARBA00023186"/>
    </source>
</evidence>
<evidence type="ECO:0000256" key="4">
    <source>
        <dbReference type="ARBA" id="ARBA00022741"/>
    </source>
</evidence>
<dbReference type="GO" id="GO:0034663">
    <property type="term" value="C:endoplasmic reticulum chaperone complex"/>
    <property type="evidence" value="ECO:0007669"/>
    <property type="project" value="TreeGrafter"/>
</dbReference>
<dbReference type="GO" id="GO:0005524">
    <property type="term" value="F:ATP binding"/>
    <property type="evidence" value="ECO:0007669"/>
    <property type="project" value="UniProtKB-KW"/>
</dbReference>
<evidence type="ECO:0000313" key="11">
    <source>
        <dbReference type="Proteomes" id="UP000694867"/>
    </source>
</evidence>
<evidence type="ECO:0000256" key="2">
    <source>
        <dbReference type="ARBA" id="ARBA00007381"/>
    </source>
</evidence>
<dbReference type="GO" id="GO:0140662">
    <property type="term" value="F:ATP-dependent protein folding chaperone"/>
    <property type="evidence" value="ECO:0007669"/>
    <property type="project" value="InterPro"/>
</dbReference>
<sequence length="952" mass="106238">MRRCGLALALLSLSGVFLTAHSLAVMSVDLGSEWMKIAVVSPGMPMEICLNRDSQRKTPVVIAFRDGERQYGDMALNTQTKFPDKAFANFLYLLGKPLDHPIVQEFQKKFPYYKLSSDENSGGVKFTHPEGMEFSVEELVGMILKNAQAAAQATAGQRIKDAVITVPAFFNQAERRALARAASIAGINLLQLMNDNTAVALNYGAFRRKEFNATATNILFYDMGTGSTTATVISYQTAKTRDRGFVETAPVLSVKGVGYDRDLGGLEFKHRLGEHLAKKFDELKKASKKVHQNNRALFKLYKEAERVKKILSANTEINAQVENVMEDIDLKVTVTRQEFEDMCADLFARVTQPIEDALASSEIGLDQINQVIVVGGNTRIPKIQQILQEYLKGKGLSKSINADEAAAMGAAYQAAYLSKGFKVLPFVAKDANLYPIQVEFSRDGIKNIQRVIFNRNNEFPKHKTILATRMEKDFTVYVNYGDLSFLSKKEQSLMGKSSNISSILVKGVAESLKKYPTEEAEVRGVRIHMAMDASGIFHIDQVETLFEKEQVEEAEASTLDKIKAQFGKMFGGGEGEAELPVGDKKEPEQGDKPSEGTGSETQSETVKNETAGEAEPDAPGTEEKPKEEKSKDDKPKEEKPKEAAAEAREKKNVTKKVELKQKLDKEVNVLDMPDVDQELIEASAKKLQDLDDKDSAQLALDKARNALESFLHETKDKLSTEEYQNASTEKERTKIVEALNKEQEWLEYESDAADTETLKGKLASIAVITKDVIDRVNEHRDRPQALDSLNNLLKISKEYLTNLESVPEDESVFTKVELQTLGTLITDTETWVVEQTAIQMKTPLNEAPKLTMKMIFEKIQGLDRETKYLMNKARYAQPKKKVKKEKEPEKSGDDETIKVNEEAIIEEEKPLEETQPTPAQEDTASAVPPDPKTEVPVVEPQDPKQEEVHSEL</sequence>
<dbReference type="PROSITE" id="PS01036">
    <property type="entry name" value="HSP70_3"/>
    <property type="match status" value="1"/>
</dbReference>